<sequence>MEMEAHNYVDIIIAGSSTGGLIATMLTAPNQQGRPLYAAKDIVPFYQKQCPNIFPQHNKMVALIRLLWGPKYDGKHPRNLIRGILGNRRLHETITHLLIPTYDIKTLEPQIFYSYEAKMDLGFDALLSDICIGTSSAPRPTGAKANLLPENVLDYGKYLVLSVPVAELDDYLSGDVSSTDKATNKCMENLVKIGNNILQKPISRMNLETCINEAVENEGTNEQALIRFTKLLSQEKTSH</sequence>
<keyword evidence="2 3" id="KW-0443">Lipid metabolism</keyword>
<reference evidence="6" key="1">
    <citation type="journal article" date="2014" name="Nat. Genet.">
        <title>The genome of the stress-tolerant wild tomato species Solanum pennellii.</title>
        <authorList>
            <person name="Bolger A."/>
            <person name="Scossa F."/>
            <person name="Bolger M.E."/>
            <person name="Lanz C."/>
            <person name="Maumus F."/>
            <person name="Tohge T."/>
            <person name="Quesneville H."/>
            <person name="Alseekh S."/>
            <person name="Sorensen I."/>
            <person name="Lichtenstein G."/>
            <person name="Fich E.A."/>
            <person name="Conte M."/>
            <person name="Keller H."/>
            <person name="Schneeberger K."/>
            <person name="Schwacke R."/>
            <person name="Ofner I."/>
            <person name="Vrebalov J."/>
            <person name="Xu Y."/>
            <person name="Osorio S."/>
            <person name="Aflitos S.A."/>
            <person name="Schijlen E."/>
            <person name="Jimenez-Gomez J.M."/>
            <person name="Ryngajllo M."/>
            <person name="Kimura S."/>
            <person name="Kumar R."/>
            <person name="Koenig D."/>
            <person name="Headland L.R."/>
            <person name="Maloof J.N."/>
            <person name="Sinha N."/>
            <person name="van Ham R.C."/>
            <person name="Lankhorst R.K."/>
            <person name="Mao L."/>
            <person name="Vogel A."/>
            <person name="Arsova B."/>
            <person name="Panstruga R."/>
            <person name="Fei Z."/>
            <person name="Rose J.K."/>
            <person name="Zamir D."/>
            <person name="Carrari F."/>
            <person name="Giovannoni J.J."/>
            <person name="Weigel D."/>
            <person name="Usadel B."/>
            <person name="Fernie A.R."/>
        </authorList>
    </citation>
    <scope>NUCLEOTIDE SEQUENCE [LARGE SCALE GENOMIC DNA]</scope>
    <source>
        <strain evidence="6">cv. LA0716</strain>
    </source>
</reference>
<evidence type="ECO:0000313" key="6">
    <source>
        <dbReference type="Proteomes" id="UP000694930"/>
    </source>
</evidence>
<protein>
    <recommendedName>
        <fullName evidence="4">Patatin</fullName>
        <ecNumber evidence="4">3.1.1.-</ecNumber>
    </recommendedName>
</protein>
<accession>A0ABM1V2R2</accession>
<dbReference type="EC" id="3.1.1.-" evidence="4"/>
<evidence type="ECO:0000259" key="5">
    <source>
        <dbReference type="PROSITE" id="PS51635"/>
    </source>
</evidence>
<comment type="caution">
    <text evidence="3">Lacks conserved residue(s) required for the propagation of feature annotation.</text>
</comment>
<evidence type="ECO:0000256" key="2">
    <source>
        <dbReference type="ARBA" id="ARBA00023098"/>
    </source>
</evidence>
<keyword evidence="3 4" id="KW-0378">Hydrolase</keyword>
<reference evidence="7" key="2">
    <citation type="submission" date="2025-08" db="UniProtKB">
        <authorList>
            <consortium name="RefSeq"/>
        </authorList>
    </citation>
    <scope>IDENTIFICATION</scope>
</reference>
<comment type="similarity">
    <text evidence="1 4">Belongs to the patatin family.</text>
</comment>
<dbReference type="Gene3D" id="3.40.1090.10">
    <property type="entry name" value="Cytosolic phospholipase A2 catalytic domain"/>
    <property type="match status" value="2"/>
</dbReference>
<feature type="short sequence motif" description="GXSXG" evidence="3">
    <location>
        <begin position="15"/>
        <end position="19"/>
    </location>
</feature>
<feature type="active site" description="Proton acceptor" evidence="3">
    <location>
        <position position="154"/>
    </location>
</feature>
<evidence type="ECO:0000313" key="7">
    <source>
        <dbReference type="RefSeq" id="XP_027770030.1"/>
    </source>
</evidence>
<dbReference type="InterPro" id="IPR016035">
    <property type="entry name" value="Acyl_Trfase/lysoPLipase"/>
</dbReference>
<gene>
    <name evidence="7" type="primary">LOC107010194</name>
</gene>
<organism evidence="6 7">
    <name type="scientific">Solanum pennellii</name>
    <name type="common">Tomato</name>
    <name type="synonym">Lycopersicon pennellii</name>
    <dbReference type="NCBI Taxonomy" id="28526"/>
    <lineage>
        <taxon>Eukaryota</taxon>
        <taxon>Viridiplantae</taxon>
        <taxon>Streptophyta</taxon>
        <taxon>Embryophyta</taxon>
        <taxon>Tracheophyta</taxon>
        <taxon>Spermatophyta</taxon>
        <taxon>Magnoliopsida</taxon>
        <taxon>eudicotyledons</taxon>
        <taxon>Gunneridae</taxon>
        <taxon>Pentapetalae</taxon>
        <taxon>asterids</taxon>
        <taxon>lamiids</taxon>
        <taxon>Solanales</taxon>
        <taxon>Solanaceae</taxon>
        <taxon>Solanoideae</taxon>
        <taxon>Solaneae</taxon>
        <taxon>Solanum</taxon>
        <taxon>Solanum subgen. Lycopersicon</taxon>
    </lineage>
</organism>
<feature type="domain" description="PNPLA" evidence="5">
    <location>
        <begin position="1"/>
        <end position="169"/>
    </location>
</feature>
<dbReference type="InterPro" id="IPR002641">
    <property type="entry name" value="PNPLA_dom"/>
</dbReference>
<evidence type="ECO:0000256" key="1">
    <source>
        <dbReference type="ARBA" id="ARBA00010240"/>
    </source>
</evidence>
<dbReference type="RefSeq" id="XP_027770030.1">
    <property type="nucleotide sequence ID" value="XM_027914229.1"/>
</dbReference>
<dbReference type="PROSITE" id="PS51635">
    <property type="entry name" value="PNPLA"/>
    <property type="match status" value="1"/>
</dbReference>
<evidence type="ECO:0000256" key="4">
    <source>
        <dbReference type="RuleBase" id="RU361262"/>
    </source>
</evidence>
<dbReference type="Pfam" id="PF01734">
    <property type="entry name" value="Patatin"/>
    <property type="match status" value="1"/>
</dbReference>
<comment type="function">
    <text evidence="4">Lipolytic acyl hydrolase (LAH).</text>
</comment>
<evidence type="ECO:0000256" key="3">
    <source>
        <dbReference type="PROSITE-ProRule" id="PRU01161"/>
    </source>
</evidence>
<dbReference type="PANTHER" id="PTHR32176">
    <property type="entry name" value="XYLOSE ISOMERASE"/>
    <property type="match status" value="1"/>
</dbReference>
<keyword evidence="6" id="KW-1185">Reference proteome</keyword>
<dbReference type="Proteomes" id="UP000694930">
    <property type="component" value="Chromosome 2"/>
</dbReference>
<keyword evidence="3 4" id="KW-0442">Lipid degradation</keyword>
<dbReference type="GeneID" id="107010194"/>
<name>A0ABM1V2R2_SOLPN</name>
<dbReference type="PANTHER" id="PTHR32176:SF105">
    <property type="entry name" value="PATATIN"/>
    <property type="match status" value="1"/>
</dbReference>
<proteinExistence type="inferred from homology"/>
<dbReference type="SUPFAM" id="SSF52151">
    <property type="entry name" value="FabD/lysophospholipase-like"/>
    <property type="match status" value="1"/>
</dbReference>
<comment type="domain">
    <text evidence="4">The nitrogen atoms of the two glycine residues in the GGXR motif define the oxyanion hole, and stabilize the oxyanion that forms during the nucleophilic attack by the catalytic serine during substrate cleavage.</text>
</comment>
<feature type="active site" description="Nucleophile" evidence="3">
    <location>
        <position position="17"/>
    </location>
</feature>